<dbReference type="NCBIfam" id="TIGR02937">
    <property type="entry name" value="sigma70-ECF"/>
    <property type="match status" value="1"/>
</dbReference>
<keyword evidence="6" id="KW-1133">Transmembrane helix</keyword>
<keyword evidence="10" id="KW-1185">Reference proteome</keyword>
<proteinExistence type="inferred from homology"/>
<dbReference type="Proteomes" id="UP000676565">
    <property type="component" value="Unassembled WGS sequence"/>
</dbReference>
<feature type="domain" description="RNA polymerase sigma factor 70 region 4 type 2" evidence="8">
    <location>
        <begin position="132"/>
        <end position="181"/>
    </location>
</feature>
<dbReference type="InterPro" id="IPR039425">
    <property type="entry name" value="RNA_pol_sigma-70-like"/>
</dbReference>
<keyword evidence="6" id="KW-0472">Membrane</keyword>
<organism evidence="9 10">
    <name type="scientific">Gemmata palustris</name>
    <dbReference type="NCBI Taxonomy" id="2822762"/>
    <lineage>
        <taxon>Bacteria</taxon>
        <taxon>Pseudomonadati</taxon>
        <taxon>Planctomycetota</taxon>
        <taxon>Planctomycetia</taxon>
        <taxon>Gemmatales</taxon>
        <taxon>Gemmataceae</taxon>
        <taxon>Gemmata</taxon>
    </lineage>
</organism>
<keyword evidence="3" id="KW-0731">Sigma factor</keyword>
<gene>
    <name evidence="9" type="ORF">J8F10_13775</name>
</gene>
<dbReference type="PANTHER" id="PTHR43133">
    <property type="entry name" value="RNA POLYMERASE ECF-TYPE SIGMA FACTO"/>
    <property type="match status" value="1"/>
</dbReference>
<evidence type="ECO:0000256" key="5">
    <source>
        <dbReference type="SAM" id="MobiDB-lite"/>
    </source>
</evidence>
<dbReference type="Pfam" id="PF08281">
    <property type="entry name" value="Sigma70_r4_2"/>
    <property type="match status" value="1"/>
</dbReference>
<evidence type="ECO:0000256" key="2">
    <source>
        <dbReference type="ARBA" id="ARBA00023015"/>
    </source>
</evidence>
<dbReference type="InterPro" id="IPR007627">
    <property type="entry name" value="RNA_pol_sigma70_r2"/>
</dbReference>
<feature type="transmembrane region" description="Helical" evidence="6">
    <location>
        <begin position="250"/>
        <end position="271"/>
    </location>
</feature>
<dbReference type="InterPro" id="IPR013249">
    <property type="entry name" value="RNA_pol_sigma70_r4_t2"/>
</dbReference>
<dbReference type="InterPro" id="IPR014284">
    <property type="entry name" value="RNA_pol_sigma-70_dom"/>
</dbReference>
<evidence type="ECO:0000256" key="3">
    <source>
        <dbReference type="ARBA" id="ARBA00023082"/>
    </source>
</evidence>
<sequence length="1111" mass="122172">MADAHSIARLATLAHTGLADHALLARFASERDEFAFAALVERHGPVVLDVARSVLRHTQDAEDVFQASFLVLARNANTIRTRASVGCWLHGVARRLALRARRARTRRARYEAVPRDAPIPDDELTWAEVRALIHAELARLPEALRAPILLCHLEGLTLDEAAARLELSRSTLRRHLDRAREVLRVRLARRGLAVAAIAFPTSISNAVPPEVVLGTARSAVRFAAGFADPTRAVELANGAMSAMTAVRMKLGLLLVATLSTVGLVVAGTQMGTGPQKAELPSAPAPTAKPEEKPPAKSMTDEEKLQGAWAITNDVFLQAGEKWTFISGRLERPGEKKAPKPEDQVNTWYKLDPKQNPKTIDLTCQVGTDGPLVFVEKGIYSLEGNELRLCMAAGGAERPKLFSKDLGRTSLLTLTREPPAKAIFLDQREGKPPMRTVFVSLELTNPRNEPVWLLTRYSGDKPLAESGKFLATEDTPQAFVGDSYRSTKDGGMGEAVRVSFIGGFHAFYLAPEATVRFDRYPIECWKDVDQIEVWEVSALRVNGRTALDEWLPYRTKSDVNVRVPAGTPATNLDWDARTAKSRTDYPKERVEFVRAEPIRKWLLPIKKPGAKAPAPKTPLEELQGTWDPIALEAPGSRITGPNLSLFLRELVIANDTFRQDMVSGVRLMNIRVYSNTSPKSFDLFAPPDNSPDVETEKKNLKPITLGIYDLTGDTLTLAFSGNDVRPTGFKVTADSKATVCTYRRRPPAKSEKAPAEYVSAEATLYLGRDGLGGKPGEVMKKAITDEETLAKLAACFPELGSGKTSSTAGAWKAAVTFQFTNRKGELIKVYSNWTEWNQGKGDWPVKASLMKLTGELFEQPVLIDRGTIAGEWEFVKAEQGGKKQEPPPFDLVATGSTLRFETNGKFLTESEWKVNYTIDPSKSPKEIDFVFSPRPTGAKTARGIYAVKDDTLMICLGGGQNRPADFNALRGPDDTLWVLKRKGTGPAPAPAPAAGDLDGLRKKLRSGTPEEKRQALTTIRDLQAIRLIPDVIEAVADPTALPREGDTGWGFVGHQAATVMVELARAVDGTDRAGRRDYTFHDDQYKGGEKLKELGRLEDVRKNWARWHADRK</sequence>
<evidence type="ECO:0000313" key="10">
    <source>
        <dbReference type="Proteomes" id="UP000676565"/>
    </source>
</evidence>
<feature type="compositionally biased region" description="Basic and acidic residues" evidence="5">
    <location>
        <begin position="288"/>
        <end position="301"/>
    </location>
</feature>
<evidence type="ECO:0000256" key="6">
    <source>
        <dbReference type="SAM" id="Phobius"/>
    </source>
</evidence>
<evidence type="ECO:0000259" key="7">
    <source>
        <dbReference type="Pfam" id="PF04542"/>
    </source>
</evidence>
<comment type="similarity">
    <text evidence="1">Belongs to the sigma-70 factor family. ECF subfamily.</text>
</comment>
<dbReference type="InterPro" id="IPR013325">
    <property type="entry name" value="RNA_pol_sigma_r2"/>
</dbReference>
<name>A0ABS5BRR8_9BACT</name>
<evidence type="ECO:0000256" key="4">
    <source>
        <dbReference type="ARBA" id="ARBA00023163"/>
    </source>
</evidence>
<feature type="domain" description="RNA polymerase sigma-70 region 2" evidence="7">
    <location>
        <begin position="39"/>
        <end position="107"/>
    </location>
</feature>
<feature type="region of interest" description="Disordered" evidence="5">
    <location>
        <begin position="270"/>
        <end position="301"/>
    </location>
</feature>
<dbReference type="InterPro" id="IPR036388">
    <property type="entry name" value="WH-like_DNA-bd_sf"/>
</dbReference>
<accession>A0ABS5BRR8</accession>
<dbReference type="SUPFAM" id="SSF88946">
    <property type="entry name" value="Sigma2 domain of RNA polymerase sigma factors"/>
    <property type="match status" value="1"/>
</dbReference>
<protein>
    <submittedName>
        <fullName evidence="9">Sigma-70 family RNA polymerase sigma factor</fullName>
    </submittedName>
</protein>
<dbReference type="PANTHER" id="PTHR43133:SF51">
    <property type="entry name" value="RNA POLYMERASE SIGMA FACTOR"/>
    <property type="match status" value="1"/>
</dbReference>
<dbReference type="SUPFAM" id="SSF88659">
    <property type="entry name" value="Sigma3 and sigma4 domains of RNA polymerase sigma factors"/>
    <property type="match status" value="1"/>
</dbReference>
<comment type="caution">
    <text evidence="9">The sequence shown here is derived from an EMBL/GenBank/DDBJ whole genome shotgun (WGS) entry which is preliminary data.</text>
</comment>
<dbReference type="Pfam" id="PF04542">
    <property type="entry name" value="Sigma70_r2"/>
    <property type="match status" value="1"/>
</dbReference>
<dbReference type="InterPro" id="IPR017504">
    <property type="entry name" value="CHP03067_Planctomycetes"/>
</dbReference>
<keyword evidence="2" id="KW-0805">Transcription regulation</keyword>
<reference evidence="9 10" key="1">
    <citation type="submission" date="2021-04" db="EMBL/GenBank/DDBJ databases">
        <authorList>
            <person name="Ivanova A."/>
        </authorList>
    </citation>
    <scope>NUCLEOTIDE SEQUENCE [LARGE SCALE GENOMIC DNA]</scope>
    <source>
        <strain evidence="9 10">G18</strain>
    </source>
</reference>
<dbReference type="CDD" id="cd06171">
    <property type="entry name" value="Sigma70_r4"/>
    <property type="match status" value="1"/>
</dbReference>
<keyword evidence="4" id="KW-0804">Transcription</keyword>
<dbReference type="NCBIfam" id="TIGR03067">
    <property type="entry name" value="Planc_TIGR03067"/>
    <property type="match status" value="3"/>
</dbReference>
<evidence type="ECO:0000256" key="1">
    <source>
        <dbReference type="ARBA" id="ARBA00010641"/>
    </source>
</evidence>
<dbReference type="EMBL" id="JAGKQQ010000001">
    <property type="protein sequence ID" value="MBP3956351.1"/>
    <property type="molecule type" value="Genomic_DNA"/>
</dbReference>
<dbReference type="Gene3D" id="1.10.1740.10">
    <property type="match status" value="1"/>
</dbReference>
<dbReference type="RefSeq" id="WP_210654375.1">
    <property type="nucleotide sequence ID" value="NZ_JAGKQQ010000001.1"/>
</dbReference>
<evidence type="ECO:0000259" key="8">
    <source>
        <dbReference type="Pfam" id="PF08281"/>
    </source>
</evidence>
<keyword evidence="6" id="KW-0812">Transmembrane</keyword>
<dbReference type="InterPro" id="IPR013324">
    <property type="entry name" value="RNA_pol_sigma_r3/r4-like"/>
</dbReference>
<dbReference type="Gene3D" id="1.10.10.10">
    <property type="entry name" value="Winged helix-like DNA-binding domain superfamily/Winged helix DNA-binding domain"/>
    <property type="match status" value="1"/>
</dbReference>
<evidence type="ECO:0000313" key="9">
    <source>
        <dbReference type="EMBL" id="MBP3956351.1"/>
    </source>
</evidence>